<evidence type="ECO:0000256" key="1">
    <source>
        <dbReference type="SAM" id="MobiDB-lite"/>
    </source>
</evidence>
<dbReference type="InterPro" id="IPR036465">
    <property type="entry name" value="vWFA_dom_sf"/>
</dbReference>
<dbReference type="PANTHER" id="PTHR45737">
    <property type="entry name" value="VON WILLEBRAND FACTOR A DOMAIN-CONTAINING PROTEIN 5A"/>
    <property type="match status" value="1"/>
</dbReference>
<keyword evidence="2" id="KW-1133">Transmembrane helix</keyword>
<dbReference type="InterPro" id="IPR013694">
    <property type="entry name" value="VIT"/>
</dbReference>
<evidence type="ECO:0000259" key="4">
    <source>
        <dbReference type="PROSITE" id="PS51468"/>
    </source>
</evidence>
<evidence type="ECO:0000259" key="3">
    <source>
        <dbReference type="PROSITE" id="PS50234"/>
    </source>
</evidence>
<sequence length="857" mass="94223">MAAQAPDRNDSSLVHSSSPKTVAYSLNSNCNGPCRSASISIGGPNLQYTKCHKLEHRDPRKTGLLMTTIGVGSVLVIFPHVVASSSRSLSSYSFLLPPTAYNSAFAEQIRIRKHLGHLRRRRDVQSLTSVSSHVQAILHDLTTRVTVTQIFKNISDESQEISYSYPLDPSATVSSFHALVDGKLIKGILKEKQKAKEEYDDAAAAGHQAFLSEQVSEGTFRVSVGRLDPQKEVTLVLSYVAELTWDGGNILFTLPAHSPACQNIQFTAHVSTGYGLDKITSNVAITNVDDKVEATLSDGKPFELRVWVKEGYKPVGHAEKKGEGYVASFEFHPDMTQAEEDEEINTEIIFLIDCSGSMSGSPIAAVNRTVGLLLRSLPEACHFNVYNFGSTHRVLFKKGSKAYSSDTFDRAMMENSTRKADLGGTNLYDPMREILSQPPKEGYSRQIFLLTDGAVSNTEQCIGLATTASHDTRIFTFGIGNSVDRRLVGEIARKSHGGWEMIDAKNMNEAVMRQLNRAMKPAATKLKMSWGKLKEVKSSPYHLPPLFSGGQLLVYVSLREDQVIHLKEKKITGTLNGRFGKKDFSQTITIDLNEATTPAVEDLLITKLYGRSMIDSLQSNRSYLHKVDGSLRQNGYDITSEITKISLSTGVLSQHTAFVAVNEMDGQVIDNVIRSVDISSSTPIMGGGGRGGGRGGRGGAVKLRKDAGGSQMKRKKDKCDDRSSEKESMMPSFKLLSRSRSSDSEDAEEEKKAGGGDRLSSILYEQKSDGSFEKKVLDVIRIGEVKVKEALPEKANLSLFIAAIIVTYLEMKMGESKDVWTLSVRKAKNWMKKEGKESDVQLCLRAAQELVSQMSRE</sequence>
<proteinExistence type="predicted"/>
<organism evidence="5 6">
    <name type="scientific">Planoprotostelium fungivorum</name>
    <dbReference type="NCBI Taxonomy" id="1890364"/>
    <lineage>
        <taxon>Eukaryota</taxon>
        <taxon>Amoebozoa</taxon>
        <taxon>Evosea</taxon>
        <taxon>Variosea</taxon>
        <taxon>Cavosteliida</taxon>
        <taxon>Cavosteliaceae</taxon>
        <taxon>Planoprotostelium</taxon>
    </lineage>
</organism>
<dbReference type="InterPro" id="IPR002035">
    <property type="entry name" value="VWF_A"/>
</dbReference>
<dbReference type="PROSITE" id="PS50234">
    <property type="entry name" value="VWFA"/>
    <property type="match status" value="1"/>
</dbReference>
<reference evidence="5 6" key="1">
    <citation type="journal article" date="2018" name="Genome Biol. Evol.">
        <title>Multiple Roots of Fruiting Body Formation in Amoebozoa.</title>
        <authorList>
            <person name="Hillmann F."/>
            <person name="Forbes G."/>
            <person name="Novohradska S."/>
            <person name="Ferling I."/>
            <person name="Riege K."/>
            <person name="Groth M."/>
            <person name="Westermann M."/>
            <person name="Marz M."/>
            <person name="Spaller T."/>
            <person name="Winckler T."/>
            <person name="Schaap P."/>
            <person name="Glockner G."/>
        </authorList>
    </citation>
    <scope>NUCLEOTIDE SEQUENCE [LARGE SCALE GENOMIC DNA]</scope>
    <source>
        <strain evidence="5 6">Jena</strain>
    </source>
</reference>
<feature type="region of interest" description="Disordered" evidence="1">
    <location>
        <begin position="680"/>
        <end position="757"/>
    </location>
</feature>
<dbReference type="FunCoup" id="A0A2P6NFJ8">
    <property type="interactions" value="6"/>
</dbReference>
<dbReference type="PROSITE" id="PS51468">
    <property type="entry name" value="VIT"/>
    <property type="match status" value="1"/>
</dbReference>
<dbReference type="STRING" id="1890364.A0A2P6NFJ8"/>
<dbReference type="SMART" id="SM00609">
    <property type="entry name" value="VIT"/>
    <property type="match status" value="1"/>
</dbReference>
<name>A0A2P6NFJ8_9EUKA</name>
<keyword evidence="6" id="KW-1185">Reference proteome</keyword>
<dbReference type="PANTHER" id="PTHR45737:SF6">
    <property type="entry name" value="VON WILLEBRAND FACTOR A DOMAIN-CONTAINING PROTEIN 5A"/>
    <property type="match status" value="1"/>
</dbReference>
<evidence type="ECO:0000313" key="6">
    <source>
        <dbReference type="Proteomes" id="UP000241769"/>
    </source>
</evidence>
<feature type="domain" description="VWFA" evidence="3">
    <location>
        <begin position="347"/>
        <end position="519"/>
    </location>
</feature>
<comment type="caution">
    <text evidence="5">The sequence shown here is derived from an EMBL/GenBank/DDBJ whole genome shotgun (WGS) entry which is preliminary data.</text>
</comment>
<protein>
    <submittedName>
        <fullName evidence="5">Uncharacterized protein</fullName>
    </submittedName>
</protein>
<keyword evidence="2" id="KW-0472">Membrane</keyword>
<feature type="transmembrane region" description="Helical" evidence="2">
    <location>
        <begin position="63"/>
        <end position="82"/>
    </location>
</feature>
<feature type="compositionally biased region" description="Gly residues" evidence="1">
    <location>
        <begin position="685"/>
        <end position="699"/>
    </location>
</feature>
<dbReference type="OrthoDB" id="1729737at2759"/>
<accession>A0A2P6NFJ8</accession>
<evidence type="ECO:0000256" key="2">
    <source>
        <dbReference type="SAM" id="Phobius"/>
    </source>
</evidence>
<dbReference type="Gene3D" id="3.40.50.410">
    <property type="entry name" value="von Willebrand factor, type A domain"/>
    <property type="match status" value="1"/>
</dbReference>
<dbReference type="InParanoid" id="A0A2P6NFJ8"/>
<dbReference type="Proteomes" id="UP000241769">
    <property type="component" value="Unassembled WGS sequence"/>
</dbReference>
<dbReference type="SUPFAM" id="SSF53300">
    <property type="entry name" value="vWA-like"/>
    <property type="match status" value="1"/>
</dbReference>
<evidence type="ECO:0000313" key="5">
    <source>
        <dbReference type="EMBL" id="PRP82718.1"/>
    </source>
</evidence>
<feature type="compositionally biased region" description="Basic and acidic residues" evidence="1">
    <location>
        <begin position="717"/>
        <end position="728"/>
    </location>
</feature>
<dbReference type="Pfam" id="PF13768">
    <property type="entry name" value="VWA_3"/>
    <property type="match status" value="1"/>
</dbReference>
<dbReference type="AlphaFoldDB" id="A0A2P6NFJ8"/>
<dbReference type="Pfam" id="PF08487">
    <property type="entry name" value="VIT"/>
    <property type="match status" value="1"/>
</dbReference>
<dbReference type="EMBL" id="MDYQ01000097">
    <property type="protein sequence ID" value="PRP82718.1"/>
    <property type="molecule type" value="Genomic_DNA"/>
</dbReference>
<dbReference type="SMART" id="SM00327">
    <property type="entry name" value="VWA"/>
    <property type="match status" value="1"/>
</dbReference>
<keyword evidence="2" id="KW-0812">Transmembrane</keyword>
<gene>
    <name evidence="5" type="ORF">PROFUN_09980</name>
</gene>
<feature type="domain" description="VIT" evidence="4">
    <location>
        <begin position="113"/>
        <end position="241"/>
    </location>
</feature>